<feature type="domain" description="XdhC Rossmann" evidence="2">
    <location>
        <begin position="190"/>
        <end position="329"/>
    </location>
</feature>
<organism evidence="3 4">
    <name type="scientific">Arenimonas terrae</name>
    <dbReference type="NCBI Taxonomy" id="2546226"/>
    <lineage>
        <taxon>Bacteria</taxon>
        <taxon>Pseudomonadati</taxon>
        <taxon>Pseudomonadota</taxon>
        <taxon>Gammaproteobacteria</taxon>
        <taxon>Lysobacterales</taxon>
        <taxon>Lysobacteraceae</taxon>
        <taxon>Arenimonas</taxon>
    </lineage>
</organism>
<protein>
    <submittedName>
        <fullName evidence="3">XdhC family protein</fullName>
    </submittedName>
</protein>
<evidence type="ECO:0000313" key="3">
    <source>
        <dbReference type="EMBL" id="TNJ33950.1"/>
    </source>
</evidence>
<evidence type="ECO:0000259" key="2">
    <source>
        <dbReference type="Pfam" id="PF13478"/>
    </source>
</evidence>
<dbReference type="Pfam" id="PF13478">
    <property type="entry name" value="XdhC_C"/>
    <property type="match status" value="1"/>
</dbReference>
<feature type="domain" description="XdhC- CoxI" evidence="1">
    <location>
        <begin position="17"/>
        <end position="78"/>
    </location>
</feature>
<reference evidence="3 4" key="1">
    <citation type="submission" date="2019-03" db="EMBL/GenBank/DDBJ databases">
        <title>Arenimonas daejeonensis sp. nov., isolated from compost.</title>
        <authorList>
            <person name="Jeon C.O."/>
        </authorList>
    </citation>
    <scope>NUCLEOTIDE SEQUENCE [LARGE SCALE GENOMIC DNA]</scope>
    <source>
        <strain evidence="3 4">R29</strain>
    </source>
</reference>
<proteinExistence type="predicted"/>
<evidence type="ECO:0000313" key="4">
    <source>
        <dbReference type="Proteomes" id="UP000305760"/>
    </source>
</evidence>
<dbReference type="AlphaFoldDB" id="A0A5C4RRX4"/>
<sequence length="337" mass="35027">MSAGGNRGVLERARALRHEGRHFALALVTDSEGSTYRKPGALAVVAEDGQRQGTLSGGCLEPALEQLAQRAMASGRAEAAVFDTLGDDDLLFGSGSGCRGRMRVLAWPVPADAPQALLDLLLAAQAAGHDVELAVSVDAARPGDAWAWSDGQHARLGTSIPDAAASWPHGLHENAGHPLARLRIRAAPRLMLIGGGPEAPPLLRLAATLGWAATVADHREGLLDPQRLADADRRLHARAAAALAEGPAPDAVLVMTHQASADLEALRALATMPVPYVGLLGPPARRDELLALLEPAGRDALRARLRAPVGLPLGGEGPEAIALAIAADLQRFFHAPG</sequence>
<dbReference type="InterPro" id="IPR003777">
    <property type="entry name" value="XdhC_CoxI"/>
</dbReference>
<dbReference type="InterPro" id="IPR052698">
    <property type="entry name" value="MoCofactor_Util/Proc"/>
</dbReference>
<keyword evidence="4" id="KW-1185">Reference proteome</keyword>
<accession>A0A5C4RRX4</accession>
<dbReference type="Pfam" id="PF02625">
    <property type="entry name" value="XdhC_CoxI"/>
    <property type="match status" value="1"/>
</dbReference>
<evidence type="ECO:0000259" key="1">
    <source>
        <dbReference type="Pfam" id="PF02625"/>
    </source>
</evidence>
<dbReference type="EMBL" id="SMDR01000002">
    <property type="protein sequence ID" value="TNJ33950.1"/>
    <property type="molecule type" value="Genomic_DNA"/>
</dbReference>
<dbReference type="PANTHER" id="PTHR30388">
    <property type="entry name" value="ALDEHYDE OXIDOREDUCTASE MOLYBDENUM COFACTOR ASSEMBLY PROTEIN"/>
    <property type="match status" value="1"/>
</dbReference>
<dbReference type="InterPro" id="IPR027051">
    <property type="entry name" value="XdhC_Rossmann_dom"/>
</dbReference>
<name>A0A5C4RRX4_9GAMM</name>
<dbReference type="RefSeq" id="WP_139448873.1">
    <property type="nucleotide sequence ID" value="NZ_SMDR01000002.1"/>
</dbReference>
<comment type="caution">
    <text evidence="3">The sequence shown here is derived from an EMBL/GenBank/DDBJ whole genome shotgun (WGS) entry which is preliminary data.</text>
</comment>
<gene>
    <name evidence="3" type="ORF">E1B00_11525</name>
</gene>
<dbReference type="Proteomes" id="UP000305760">
    <property type="component" value="Unassembled WGS sequence"/>
</dbReference>
<dbReference type="Gene3D" id="3.40.50.720">
    <property type="entry name" value="NAD(P)-binding Rossmann-like Domain"/>
    <property type="match status" value="1"/>
</dbReference>
<dbReference type="OrthoDB" id="9815497at2"/>
<dbReference type="PANTHER" id="PTHR30388:SF4">
    <property type="entry name" value="MOLYBDENUM COFACTOR INSERTION CHAPERONE PAOD"/>
    <property type="match status" value="1"/>
</dbReference>